<gene>
    <name evidence="5" type="ORF">ERJ77_27550</name>
</gene>
<evidence type="ECO:0000256" key="2">
    <source>
        <dbReference type="ARBA" id="ARBA00022723"/>
    </source>
</evidence>
<dbReference type="Gene3D" id="3.20.20.80">
    <property type="entry name" value="Glycosidases"/>
    <property type="match status" value="1"/>
</dbReference>
<dbReference type="Pfam" id="PF00128">
    <property type="entry name" value="Alpha-amylase"/>
    <property type="match status" value="1"/>
</dbReference>
<dbReference type="GO" id="GO:0005975">
    <property type="term" value="P:carbohydrate metabolic process"/>
    <property type="evidence" value="ECO:0007669"/>
    <property type="project" value="InterPro"/>
</dbReference>
<keyword evidence="2" id="KW-0479">Metal-binding</keyword>
<dbReference type="PANTHER" id="PTHR10357:SF215">
    <property type="entry name" value="ALPHA-AMYLASE 1"/>
    <property type="match status" value="1"/>
</dbReference>
<protein>
    <submittedName>
        <fullName evidence="5">Cyclomaltodextrin glucanotransferase</fullName>
    </submittedName>
</protein>
<dbReference type="AlphaFoldDB" id="A0AAW4BNB8"/>
<dbReference type="InterPro" id="IPR006047">
    <property type="entry name" value="GH13_cat_dom"/>
</dbReference>
<proteinExistence type="predicted"/>
<organism evidence="5 6">
    <name type="scientific">Vibrio anguillarum</name>
    <name type="common">Listonella anguillarum</name>
    <dbReference type="NCBI Taxonomy" id="55601"/>
    <lineage>
        <taxon>Bacteria</taxon>
        <taxon>Pseudomonadati</taxon>
        <taxon>Pseudomonadota</taxon>
        <taxon>Gammaproteobacteria</taxon>
        <taxon>Vibrionales</taxon>
        <taxon>Vibrionaceae</taxon>
        <taxon>Vibrio</taxon>
    </lineage>
</organism>
<evidence type="ECO:0000313" key="6">
    <source>
        <dbReference type="Proteomes" id="UP000786185"/>
    </source>
</evidence>
<comment type="caution">
    <text evidence="5">The sequence shown here is derived from an EMBL/GenBank/DDBJ whole genome shotgun (WGS) entry which is preliminary data.</text>
</comment>
<sequence length="109" mass="12238">MKKNTILYTAVLSVIALNGLLNSQILLASEPTIQSRENTYLDFRKETIYFVFLDRFSDGDPNNNTGKNAETYNPNNLKKYIGGDIKGLINKLPYLKSLGITAIWITPPV</sequence>
<dbReference type="SUPFAM" id="SSF51445">
    <property type="entry name" value="(Trans)glycosidases"/>
    <property type="match status" value="1"/>
</dbReference>
<accession>A0AAW4BNB8</accession>
<comment type="cofactor">
    <cofactor evidence="1">
        <name>Ca(2+)</name>
        <dbReference type="ChEBI" id="CHEBI:29108"/>
    </cofactor>
</comment>
<dbReference type="InterPro" id="IPR017853">
    <property type="entry name" value="GH"/>
</dbReference>
<evidence type="ECO:0000256" key="3">
    <source>
        <dbReference type="ARBA" id="ARBA00022729"/>
    </source>
</evidence>
<evidence type="ECO:0000256" key="1">
    <source>
        <dbReference type="ARBA" id="ARBA00001913"/>
    </source>
</evidence>
<reference evidence="5" key="1">
    <citation type="journal article" date="2021" name="PeerJ">
        <title>Analysis of 44 Vibrio anguillarum genomes reveals high genetic diversity.</title>
        <authorList>
            <person name="Hansen M.J."/>
            <person name="Dalsgaard I."/>
        </authorList>
    </citation>
    <scope>NUCLEOTIDE SEQUENCE</scope>
    <source>
        <strain evidence="5">850617-1/1</strain>
    </source>
</reference>
<dbReference type="PANTHER" id="PTHR10357">
    <property type="entry name" value="ALPHA-AMYLASE FAMILY MEMBER"/>
    <property type="match status" value="1"/>
</dbReference>
<feature type="non-terminal residue" evidence="5">
    <location>
        <position position="109"/>
    </location>
</feature>
<dbReference type="EMBL" id="SCLC01001767">
    <property type="protein sequence ID" value="MBF4438173.1"/>
    <property type="molecule type" value="Genomic_DNA"/>
</dbReference>
<feature type="domain" description="Glycosyl hydrolase family 13 catalytic" evidence="4">
    <location>
        <begin position="50"/>
        <end position="107"/>
    </location>
</feature>
<dbReference type="Proteomes" id="UP000786185">
    <property type="component" value="Unassembled WGS sequence"/>
</dbReference>
<dbReference type="GO" id="GO:0046872">
    <property type="term" value="F:metal ion binding"/>
    <property type="evidence" value="ECO:0007669"/>
    <property type="project" value="UniProtKB-KW"/>
</dbReference>
<keyword evidence="3" id="KW-0732">Signal</keyword>
<name>A0AAW4BNB8_VIBAN</name>
<evidence type="ECO:0000313" key="5">
    <source>
        <dbReference type="EMBL" id="MBF4438173.1"/>
    </source>
</evidence>
<evidence type="ECO:0000259" key="4">
    <source>
        <dbReference type="Pfam" id="PF00128"/>
    </source>
</evidence>